<gene>
    <name evidence="3" type="ORF">V1H85_08475</name>
</gene>
<feature type="chain" id="PRO_5047299227" evidence="1">
    <location>
        <begin position="29"/>
        <end position="464"/>
    </location>
</feature>
<feature type="signal peptide" evidence="1">
    <location>
        <begin position="1"/>
        <end position="28"/>
    </location>
</feature>
<organism evidence="3 4">
    <name type="scientific">Maribacter flavus</name>
    <dbReference type="NCBI Taxonomy" id="1658664"/>
    <lineage>
        <taxon>Bacteria</taxon>
        <taxon>Pseudomonadati</taxon>
        <taxon>Bacteroidota</taxon>
        <taxon>Flavobacteriia</taxon>
        <taxon>Flavobacteriales</taxon>
        <taxon>Flavobacteriaceae</taxon>
        <taxon>Maribacter</taxon>
    </lineage>
</organism>
<name>A0ABU7IHP2_9FLAO</name>
<keyword evidence="4" id="KW-1185">Reference proteome</keyword>
<dbReference type="PANTHER" id="PTHR32060">
    <property type="entry name" value="TAIL-SPECIFIC PROTEASE"/>
    <property type="match status" value="1"/>
</dbReference>
<evidence type="ECO:0000313" key="3">
    <source>
        <dbReference type="EMBL" id="MEE1972474.1"/>
    </source>
</evidence>
<evidence type="ECO:0000313" key="4">
    <source>
        <dbReference type="Proteomes" id="UP001343698"/>
    </source>
</evidence>
<dbReference type="SUPFAM" id="SSF52096">
    <property type="entry name" value="ClpP/crotonase"/>
    <property type="match status" value="1"/>
</dbReference>
<dbReference type="InterPro" id="IPR029045">
    <property type="entry name" value="ClpP/crotonase-like_dom_sf"/>
</dbReference>
<sequence>MSFYFIRKVCYRKNLVLVVLTISQSVLAQQFSKAQILSDLAYLKKSLKETHFNLYAYTTNEAFNRNYHKVRQNIKKDSFTSLDAKKIFQQVVSAVNNGHTRVPFPIPEYITYAQNGGTLFPLEVAIEDGNALVRKNWSSNTNITTGSELLSINGKHIKKVFEKVYPQISAERLYFKHAQLENLSLPRFYWLAYGEQQSYEVEILVDGQRLKYTLKPINTIEDFEMKRDDILKHDRHLSFLKKATAYIRPGDFGGDLELFKHFIDSSFIEIKNKNSENLIVDLRNHSGGDDAFGDYLVSYIADKPFKWASRFQLKTSKALKDHTRKHQDTIQAYWQSVLSHKDGEIYDYEFDNYRPQPSSKRFKGKVYVLVNRQSYSQSTVTASQIKDYGWGTVVGEETAEFPNLYASIYSYNLPKTGIKVEVSKGKIERVNGIDTGKGLMPEIEIKDHLLDDKDEILEKLLNRI</sequence>
<accession>A0ABU7IHP2</accession>
<dbReference type="PANTHER" id="PTHR32060:SF30">
    <property type="entry name" value="CARBOXY-TERMINAL PROCESSING PROTEASE CTPA"/>
    <property type="match status" value="1"/>
</dbReference>
<reference evidence="3 4" key="1">
    <citation type="submission" date="2024-01" db="EMBL/GenBank/DDBJ databases">
        <title>Maribacter spp. originated from different algae showed divergent polysaccharides utilization ability.</title>
        <authorList>
            <person name="Wang H."/>
            <person name="Wu Y."/>
        </authorList>
    </citation>
    <scope>NUCLEOTIDE SEQUENCE [LARGE SCALE GENOMIC DNA]</scope>
    <source>
        <strain evidence="3 4">KPT27_14</strain>
    </source>
</reference>
<comment type="caution">
    <text evidence="3">The sequence shown here is derived from an EMBL/GenBank/DDBJ whole genome shotgun (WGS) entry which is preliminary data.</text>
</comment>
<protein>
    <submittedName>
        <fullName evidence="3">S41 family peptidase</fullName>
    </submittedName>
</protein>
<dbReference type="Pfam" id="PF03572">
    <property type="entry name" value="Peptidase_S41"/>
    <property type="match status" value="1"/>
</dbReference>
<dbReference type="InterPro" id="IPR005151">
    <property type="entry name" value="Tail-specific_protease"/>
</dbReference>
<dbReference type="EMBL" id="JAZDDF010000002">
    <property type="protein sequence ID" value="MEE1972474.1"/>
    <property type="molecule type" value="Genomic_DNA"/>
</dbReference>
<dbReference type="Gene3D" id="3.90.226.10">
    <property type="entry name" value="2-enoyl-CoA Hydratase, Chain A, domain 1"/>
    <property type="match status" value="1"/>
</dbReference>
<evidence type="ECO:0000256" key="1">
    <source>
        <dbReference type="SAM" id="SignalP"/>
    </source>
</evidence>
<keyword evidence="1" id="KW-0732">Signal</keyword>
<feature type="domain" description="Tail specific protease" evidence="2">
    <location>
        <begin position="245"/>
        <end position="444"/>
    </location>
</feature>
<evidence type="ECO:0000259" key="2">
    <source>
        <dbReference type="Pfam" id="PF03572"/>
    </source>
</evidence>
<proteinExistence type="predicted"/>
<dbReference type="RefSeq" id="WP_272636542.1">
    <property type="nucleotide sequence ID" value="NZ_JAZDDF010000002.1"/>
</dbReference>
<dbReference type="Proteomes" id="UP001343698">
    <property type="component" value="Unassembled WGS sequence"/>
</dbReference>